<feature type="transmembrane region" description="Helical" evidence="6">
    <location>
        <begin position="141"/>
        <end position="163"/>
    </location>
</feature>
<evidence type="ECO:0000256" key="4">
    <source>
        <dbReference type="ARBA" id="ARBA00022989"/>
    </source>
</evidence>
<feature type="transmembrane region" description="Helical" evidence="6">
    <location>
        <begin position="32"/>
        <end position="51"/>
    </location>
</feature>
<dbReference type="Pfam" id="PF01027">
    <property type="entry name" value="Bax1-I"/>
    <property type="match status" value="1"/>
</dbReference>
<dbReference type="InterPro" id="IPR006214">
    <property type="entry name" value="Bax_inhibitor_1-related"/>
</dbReference>
<evidence type="ECO:0000256" key="6">
    <source>
        <dbReference type="RuleBase" id="RU004379"/>
    </source>
</evidence>
<accession>A0ABV2ARL3</accession>
<evidence type="ECO:0000256" key="5">
    <source>
        <dbReference type="ARBA" id="ARBA00023136"/>
    </source>
</evidence>
<reference evidence="7 8" key="1">
    <citation type="journal article" date="2024" name="BMC Biol.">
        <title>Comparative genomics of Ascetosporea gives new insight into the evolutionary basis for animal parasitism in Rhizaria.</title>
        <authorList>
            <person name="Hiltunen Thoren M."/>
            <person name="Onut-Brannstrom I."/>
            <person name="Alfjorden A."/>
            <person name="Peckova H."/>
            <person name="Swords F."/>
            <person name="Hooper C."/>
            <person name="Holzer A.S."/>
            <person name="Bass D."/>
            <person name="Burki F."/>
        </authorList>
    </citation>
    <scope>NUCLEOTIDE SEQUENCE [LARGE SCALE GENOMIC DNA]</scope>
    <source>
        <strain evidence="7">20-A016</strain>
    </source>
</reference>
<evidence type="ECO:0000313" key="7">
    <source>
        <dbReference type="EMBL" id="MES1922091.1"/>
    </source>
</evidence>
<evidence type="ECO:0000256" key="3">
    <source>
        <dbReference type="ARBA" id="ARBA00022692"/>
    </source>
</evidence>
<evidence type="ECO:0000313" key="8">
    <source>
        <dbReference type="Proteomes" id="UP001439008"/>
    </source>
</evidence>
<evidence type="ECO:0008006" key="9">
    <source>
        <dbReference type="Google" id="ProtNLM"/>
    </source>
</evidence>
<keyword evidence="8" id="KW-1185">Reference proteome</keyword>
<comment type="subcellular location">
    <subcellularLocation>
        <location evidence="1">Membrane</location>
        <topology evidence="1">Multi-pass membrane protein</topology>
    </subcellularLocation>
</comment>
<name>A0ABV2ARL3_9EUKA</name>
<feature type="transmembrane region" description="Helical" evidence="6">
    <location>
        <begin position="208"/>
        <end position="227"/>
    </location>
</feature>
<feature type="transmembrane region" description="Helical" evidence="6">
    <location>
        <begin position="58"/>
        <end position="78"/>
    </location>
</feature>
<dbReference type="PANTHER" id="PTHR23291:SF32">
    <property type="entry name" value="BAX INHIBITOR 1"/>
    <property type="match status" value="1"/>
</dbReference>
<protein>
    <recommendedName>
        <fullName evidence="9">Bax inhibitor 1</fullName>
    </recommendedName>
</protein>
<evidence type="ECO:0000256" key="1">
    <source>
        <dbReference type="ARBA" id="ARBA00004141"/>
    </source>
</evidence>
<sequence length="240" mass="26582">MSFFQTAQNTDYRKAFALSDLSKGTQEHLSRVYGLLSFATTLTALTTLFCMRSSMSESLMAVATITVFLSFFAFVFASPENQKLKIALFLVISAAKGAILAPLLNLAVSIDPAIVVTALVGTVSIFLCFSISALYAKRRQYLFLGAILGAGMLILSVLALANVFIRSESLLSLELYGGLMMFCLYVLYDTQLIIFKAEMGDRDVAGHAMALFTDLFAIFVRLLIILMRRNESKERKRRNE</sequence>
<feature type="transmembrane region" description="Helical" evidence="6">
    <location>
        <begin position="84"/>
        <end position="106"/>
    </location>
</feature>
<keyword evidence="4 6" id="KW-1133">Transmembrane helix</keyword>
<gene>
    <name evidence="7" type="ORF">MHBO_003608</name>
</gene>
<dbReference type="Proteomes" id="UP001439008">
    <property type="component" value="Unassembled WGS sequence"/>
</dbReference>
<keyword evidence="5 6" id="KW-0472">Membrane</keyword>
<feature type="transmembrane region" description="Helical" evidence="6">
    <location>
        <begin position="113"/>
        <end position="135"/>
    </location>
</feature>
<dbReference type="EMBL" id="JBDODL010002201">
    <property type="protein sequence ID" value="MES1922091.1"/>
    <property type="molecule type" value="Genomic_DNA"/>
</dbReference>
<proteinExistence type="inferred from homology"/>
<comment type="similarity">
    <text evidence="2 6">Belongs to the BI1 family.</text>
</comment>
<organism evidence="7 8">
    <name type="scientific">Bonamia ostreae</name>
    <dbReference type="NCBI Taxonomy" id="126728"/>
    <lineage>
        <taxon>Eukaryota</taxon>
        <taxon>Sar</taxon>
        <taxon>Rhizaria</taxon>
        <taxon>Endomyxa</taxon>
        <taxon>Ascetosporea</taxon>
        <taxon>Haplosporida</taxon>
        <taxon>Bonamia</taxon>
    </lineage>
</organism>
<dbReference type="PANTHER" id="PTHR23291">
    <property type="entry name" value="BAX INHIBITOR-RELATED"/>
    <property type="match status" value="1"/>
</dbReference>
<comment type="caution">
    <text evidence="7">The sequence shown here is derived from an EMBL/GenBank/DDBJ whole genome shotgun (WGS) entry which is preliminary data.</text>
</comment>
<evidence type="ECO:0000256" key="2">
    <source>
        <dbReference type="ARBA" id="ARBA00010350"/>
    </source>
</evidence>
<keyword evidence="3 6" id="KW-0812">Transmembrane</keyword>